<dbReference type="InterPro" id="IPR050466">
    <property type="entry name" value="Carboxylest/Gibb_receptor"/>
</dbReference>
<dbReference type="PANTHER" id="PTHR23024">
    <property type="entry name" value="ARYLACETAMIDE DEACETYLASE"/>
    <property type="match status" value="1"/>
</dbReference>
<comment type="caution">
    <text evidence="2">The sequence shown here is derived from an EMBL/GenBank/DDBJ whole genome shotgun (WGS) entry which is preliminary data.</text>
</comment>
<evidence type="ECO:0000259" key="1">
    <source>
        <dbReference type="Pfam" id="PF07859"/>
    </source>
</evidence>
<dbReference type="PANTHER" id="PTHR23024:SF641">
    <property type="entry name" value="OS06G0214850 PROTEIN"/>
    <property type="match status" value="1"/>
</dbReference>
<dbReference type="Pfam" id="PF07859">
    <property type="entry name" value="Abhydrolase_3"/>
    <property type="match status" value="1"/>
</dbReference>
<sequence>MSFRCGGGGWQMGYVRQPPSASSHVSLPCSSTFAALTGGEDFRCPAWAALRWAVTLGDGEDPWRLEHVVLSRVFLVGCGVGAKHRAQHGRASLRRRRALRRRHHPQACLGAPLPHGSKAVGGEMAFGPEIRPFMDRTWGFVVSETVGLDDPHMNPFVDDAACKTSAEIPCDRVLVCVAENDFLLKERALWYHREIKASGYAGEVELFKASGCALSTTGALTCWGHNPPRVDDAAGTGGYAAVALAETGVYGLRTNFTTPCFGDVVAHSPAGLAHAQFLDVRAHGKAFCGLKLGCLAYVTHLPTTSTTPGRHTADTLAATSPKPP</sequence>
<evidence type="ECO:0000313" key="3">
    <source>
        <dbReference type="Proteomes" id="UP000807115"/>
    </source>
</evidence>
<reference evidence="2" key="1">
    <citation type="journal article" date="2019" name="BMC Genomics">
        <title>A new reference genome for Sorghum bicolor reveals high levels of sequence similarity between sweet and grain genotypes: implications for the genetics of sugar metabolism.</title>
        <authorList>
            <person name="Cooper E.A."/>
            <person name="Brenton Z.W."/>
            <person name="Flinn B.S."/>
            <person name="Jenkins J."/>
            <person name="Shu S."/>
            <person name="Flowers D."/>
            <person name="Luo F."/>
            <person name="Wang Y."/>
            <person name="Xia P."/>
            <person name="Barry K."/>
            <person name="Daum C."/>
            <person name="Lipzen A."/>
            <person name="Yoshinaga Y."/>
            <person name="Schmutz J."/>
            <person name="Saski C."/>
            <person name="Vermerris W."/>
            <person name="Kresovich S."/>
        </authorList>
    </citation>
    <scope>NUCLEOTIDE SEQUENCE</scope>
</reference>
<protein>
    <recommendedName>
        <fullName evidence="1">Alpha/beta hydrolase fold-3 domain-containing protein</fullName>
    </recommendedName>
</protein>
<organism evidence="2 3">
    <name type="scientific">Sorghum bicolor</name>
    <name type="common">Sorghum</name>
    <name type="synonym">Sorghum vulgare</name>
    <dbReference type="NCBI Taxonomy" id="4558"/>
    <lineage>
        <taxon>Eukaryota</taxon>
        <taxon>Viridiplantae</taxon>
        <taxon>Streptophyta</taxon>
        <taxon>Embryophyta</taxon>
        <taxon>Tracheophyta</taxon>
        <taxon>Spermatophyta</taxon>
        <taxon>Magnoliopsida</taxon>
        <taxon>Liliopsida</taxon>
        <taxon>Poales</taxon>
        <taxon>Poaceae</taxon>
        <taxon>PACMAD clade</taxon>
        <taxon>Panicoideae</taxon>
        <taxon>Andropogonodae</taxon>
        <taxon>Andropogoneae</taxon>
        <taxon>Sorghinae</taxon>
        <taxon>Sorghum</taxon>
    </lineage>
</organism>
<dbReference type="Proteomes" id="UP000807115">
    <property type="component" value="Chromosome 1"/>
</dbReference>
<dbReference type="InterPro" id="IPR013094">
    <property type="entry name" value="AB_hydrolase_3"/>
</dbReference>
<dbReference type="Gene3D" id="3.40.50.1820">
    <property type="entry name" value="alpha/beta hydrolase"/>
    <property type="match status" value="1"/>
</dbReference>
<gene>
    <name evidence="2" type="ORF">BDA96_01G112000</name>
</gene>
<dbReference type="EMBL" id="CM027680">
    <property type="protein sequence ID" value="KAG0547807.1"/>
    <property type="molecule type" value="Genomic_DNA"/>
</dbReference>
<proteinExistence type="predicted"/>
<dbReference type="AlphaFoldDB" id="A0A921RZ52"/>
<reference evidence="2" key="2">
    <citation type="submission" date="2020-10" db="EMBL/GenBank/DDBJ databases">
        <authorList>
            <person name="Cooper E.A."/>
            <person name="Brenton Z.W."/>
            <person name="Flinn B.S."/>
            <person name="Jenkins J."/>
            <person name="Shu S."/>
            <person name="Flowers D."/>
            <person name="Luo F."/>
            <person name="Wang Y."/>
            <person name="Xia P."/>
            <person name="Barry K."/>
            <person name="Daum C."/>
            <person name="Lipzen A."/>
            <person name="Yoshinaga Y."/>
            <person name="Schmutz J."/>
            <person name="Saski C."/>
            <person name="Vermerris W."/>
            <person name="Kresovich S."/>
        </authorList>
    </citation>
    <scope>NUCLEOTIDE SEQUENCE</scope>
</reference>
<name>A0A921RZ52_SORBI</name>
<dbReference type="GO" id="GO:0016787">
    <property type="term" value="F:hydrolase activity"/>
    <property type="evidence" value="ECO:0007669"/>
    <property type="project" value="InterPro"/>
</dbReference>
<dbReference type="InterPro" id="IPR029058">
    <property type="entry name" value="AB_hydrolase_fold"/>
</dbReference>
<evidence type="ECO:0000313" key="2">
    <source>
        <dbReference type="EMBL" id="KAG0547807.1"/>
    </source>
</evidence>
<feature type="domain" description="Alpha/beta hydrolase fold-3" evidence="1">
    <location>
        <begin position="46"/>
        <end position="207"/>
    </location>
</feature>
<accession>A0A921RZ52</accession>